<feature type="transmembrane region" description="Helical" evidence="1">
    <location>
        <begin position="44"/>
        <end position="67"/>
    </location>
</feature>
<gene>
    <name evidence="2" type="ORF">FC60_GL000762</name>
</gene>
<evidence type="ECO:0008006" key="4">
    <source>
        <dbReference type="Google" id="ProtNLM"/>
    </source>
</evidence>
<evidence type="ECO:0000256" key="1">
    <source>
        <dbReference type="SAM" id="Phobius"/>
    </source>
</evidence>
<dbReference type="RefSeq" id="WP_040468011.1">
    <property type="nucleotide sequence ID" value="NZ_AZFN01000002.1"/>
</dbReference>
<organism evidence="2 3">
    <name type="scientific">Limosilactobacillus gastricus DSM 16045</name>
    <dbReference type="NCBI Taxonomy" id="1423749"/>
    <lineage>
        <taxon>Bacteria</taxon>
        <taxon>Bacillati</taxon>
        <taxon>Bacillota</taxon>
        <taxon>Bacilli</taxon>
        <taxon>Lactobacillales</taxon>
        <taxon>Lactobacillaceae</taxon>
        <taxon>Limosilactobacillus</taxon>
    </lineage>
</organism>
<keyword evidence="1" id="KW-0472">Membrane</keyword>
<name>A0A0R1VDB0_9LACO</name>
<dbReference type="EMBL" id="AZFN01000002">
    <property type="protein sequence ID" value="KRM03442.1"/>
    <property type="molecule type" value="Genomic_DNA"/>
</dbReference>
<proteinExistence type="predicted"/>
<keyword evidence="1" id="KW-0812">Transmembrane</keyword>
<evidence type="ECO:0000313" key="3">
    <source>
        <dbReference type="Proteomes" id="UP000051739"/>
    </source>
</evidence>
<dbReference type="Proteomes" id="UP000051739">
    <property type="component" value="Unassembled WGS sequence"/>
</dbReference>
<protein>
    <recommendedName>
        <fullName evidence="4">DUF1146 domain-containing protein</fullName>
    </recommendedName>
</protein>
<dbReference type="Pfam" id="PF06612">
    <property type="entry name" value="DUF1146"/>
    <property type="match status" value="1"/>
</dbReference>
<accession>A0A0R1VDB0</accession>
<comment type="caution">
    <text evidence="2">The sequence shown here is derived from an EMBL/GenBank/DDBJ whole genome shotgun (WGS) entry which is preliminary data.</text>
</comment>
<reference evidence="2 3" key="1">
    <citation type="journal article" date="2015" name="Genome Announc.">
        <title>Expanding the biotechnology potential of lactobacilli through comparative genomics of 213 strains and associated genera.</title>
        <authorList>
            <person name="Sun Z."/>
            <person name="Harris H.M."/>
            <person name="McCann A."/>
            <person name="Guo C."/>
            <person name="Argimon S."/>
            <person name="Zhang W."/>
            <person name="Yang X."/>
            <person name="Jeffery I.B."/>
            <person name="Cooney J.C."/>
            <person name="Kagawa T.F."/>
            <person name="Liu W."/>
            <person name="Song Y."/>
            <person name="Salvetti E."/>
            <person name="Wrobel A."/>
            <person name="Rasinkangas P."/>
            <person name="Parkhill J."/>
            <person name="Rea M.C."/>
            <person name="O'Sullivan O."/>
            <person name="Ritari J."/>
            <person name="Douillard F.P."/>
            <person name="Paul Ross R."/>
            <person name="Yang R."/>
            <person name="Briner A.E."/>
            <person name="Felis G.E."/>
            <person name="de Vos W.M."/>
            <person name="Barrangou R."/>
            <person name="Klaenhammer T.R."/>
            <person name="Caufield P.W."/>
            <person name="Cui Y."/>
            <person name="Zhang H."/>
            <person name="O'Toole P.W."/>
        </authorList>
    </citation>
    <scope>NUCLEOTIDE SEQUENCE [LARGE SCALE GENOMIC DNA]</scope>
    <source>
        <strain evidence="2 3">DSM 16045</strain>
    </source>
</reference>
<sequence>MTWLSSLIKFMVEIGAVLITFQALRQLHLERFFRQEQPSWPLFMVLISVAIGYGCAQFCISFFETLYQMMNTIR</sequence>
<keyword evidence="1" id="KW-1133">Transmembrane helix</keyword>
<evidence type="ECO:0000313" key="2">
    <source>
        <dbReference type="EMBL" id="KRM03442.1"/>
    </source>
</evidence>
<feature type="transmembrane region" description="Helical" evidence="1">
    <location>
        <begin position="7"/>
        <end position="24"/>
    </location>
</feature>
<keyword evidence="3" id="KW-1185">Reference proteome</keyword>
<dbReference type="AlphaFoldDB" id="A0A0R1VDB0"/>
<dbReference type="PATRIC" id="fig|1423749.3.peg.766"/>
<dbReference type="InterPro" id="IPR009526">
    <property type="entry name" value="DUF1146"/>
</dbReference>